<proteinExistence type="predicted"/>
<protein>
    <submittedName>
        <fullName evidence="3">Dehydrogenase</fullName>
    </submittedName>
</protein>
<dbReference type="EMBL" id="JBEPLO010000012">
    <property type="protein sequence ID" value="MET3558206.1"/>
    <property type="molecule type" value="Genomic_DNA"/>
</dbReference>
<feature type="domain" description="GFO/IDH/MocA-like oxidoreductase" evidence="2">
    <location>
        <begin position="162"/>
        <end position="245"/>
    </location>
</feature>
<dbReference type="RefSeq" id="WP_354365261.1">
    <property type="nucleotide sequence ID" value="NZ_JBEPLO010000012.1"/>
</dbReference>
<dbReference type="SUPFAM" id="SSF55347">
    <property type="entry name" value="Glyceraldehyde-3-phosphate dehydrogenase-like, C-terminal domain"/>
    <property type="match status" value="1"/>
</dbReference>
<dbReference type="Pfam" id="PF01408">
    <property type="entry name" value="GFO_IDH_MocA"/>
    <property type="match status" value="1"/>
</dbReference>
<dbReference type="SUPFAM" id="SSF51735">
    <property type="entry name" value="NAD(P)-binding Rossmann-fold domains"/>
    <property type="match status" value="1"/>
</dbReference>
<dbReference type="InterPro" id="IPR055170">
    <property type="entry name" value="GFO_IDH_MocA-like_dom"/>
</dbReference>
<keyword evidence="4" id="KW-1185">Reference proteome</keyword>
<evidence type="ECO:0000259" key="1">
    <source>
        <dbReference type="Pfam" id="PF01408"/>
    </source>
</evidence>
<organism evidence="3 4">
    <name type="scientific">Streptococcus rupicaprae</name>
    <dbReference type="NCBI Taxonomy" id="759619"/>
    <lineage>
        <taxon>Bacteria</taxon>
        <taxon>Bacillati</taxon>
        <taxon>Bacillota</taxon>
        <taxon>Bacilli</taxon>
        <taxon>Lactobacillales</taxon>
        <taxon>Streptococcaceae</taxon>
        <taxon>Streptococcus</taxon>
    </lineage>
</organism>
<dbReference type="Gene3D" id="3.30.360.10">
    <property type="entry name" value="Dihydrodipicolinate Reductase, domain 2"/>
    <property type="match status" value="1"/>
</dbReference>
<evidence type="ECO:0000313" key="3">
    <source>
        <dbReference type="EMBL" id="MET3558206.1"/>
    </source>
</evidence>
<gene>
    <name evidence="3" type="ORF">ABID29_001326</name>
</gene>
<evidence type="ECO:0000259" key="2">
    <source>
        <dbReference type="Pfam" id="PF22725"/>
    </source>
</evidence>
<dbReference type="Pfam" id="PF22725">
    <property type="entry name" value="GFO_IDH_MocA_C3"/>
    <property type="match status" value="1"/>
</dbReference>
<name>A0ABV2FI10_9STRE</name>
<dbReference type="PANTHER" id="PTHR43054:SF1">
    <property type="entry name" value="SCYLLO-INOSITOL 2-DEHYDROGENASE (NADP(+)) IOLU"/>
    <property type="match status" value="1"/>
</dbReference>
<accession>A0ABV2FI10</accession>
<feature type="domain" description="Gfo/Idh/MocA-like oxidoreductase N-terminal" evidence="1">
    <location>
        <begin position="3"/>
        <end position="116"/>
    </location>
</feature>
<dbReference type="InterPro" id="IPR036291">
    <property type="entry name" value="NAD(P)-bd_dom_sf"/>
</dbReference>
<sequence>MLKLGIIGTGNIAHQFIEACQLTGAYSLAAVYSRTLEKAQSFAAPYGEVELCTDLEAFSQSDLDVVYLASPNSLHFQQAKKLILAGKHLIVEKPAFSNPREFQEIIRLAEESHVLVLEAARNYHEKNWQPIIEFLVDKVIYGASFHFSQYSSRMKNLLQGIYDNAFQAKMSGGALVDLGIYQVYAAYKLFGQPKSARYCADLLETGVDVAGSGQLIYENFHVNMVVRKNAQSNLPSEIYTNQGTLILNHIQGLETASFHGLDGSLTNLGLAPLGHLMADEAQVFAEILTQPHQHQDFYQELLKTAQAVNQTLYTMRQDAGIQFEADHYEN</sequence>
<dbReference type="Gene3D" id="3.40.50.720">
    <property type="entry name" value="NAD(P)-binding Rossmann-like Domain"/>
    <property type="match status" value="1"/>
</dbReference>
<evidence type="ECO:0000313" key="4">
    <source>
        <dbReference type="Proteomes" id="UP001549122"/>
    </source>
</evidence>
<comment type="caution">
    <text evidence="3">The sequence shown here is derived from an EMBL/GenBank/DDBJ whole genome shotgun (WGS) entry which is preliminary data.</text>
</comment>
<reference evidence="3 4" key="1">
    <citation type="submission" date="2024-06" db="EMBL/GenBank/DDBJ databases">
        <title>Genomic Encyclopedia of Type Strains, Phase IV (KMG-IV): sequencing the most valuable type-strain genomes for metagenomic binning, comparative biology and taxonomic classification.</title>
        <authorList>
            <person name="Goeker M."/>
        </authorList>
    </citation>
    <scope>NUCLEOTIDE SEQUENCE [LARGE SCALE GENOMIC DNA]</scope>
    <source>
        <strain evidence="3 4">DSM 28303</strain>
    </source>
</reference>
<dbReference type="InterPro" id="IPR000683">
    <property type="entry name" value="Gfo/Idh/MocA-like_OxRdtase_N"/>
</dbReference>
<dbReference type="PANTHER" id="PTHR43054">
    <property type="match status" value="1"/>
</dbReference>
<dbReference type="Proteomes" id="UP001549122">
    <property type="component" value="Unassembled WGS sequence"/>
</dbReference>